<comment type="caution">
    <text evidence="4">The sequence shown here is derived from an EMBL/GenBank/DDBJ whole genome shotgun (WGS) entry which is preliminary data.</text>
</comment>
<proteinExistence type="predicted"/>
<feature type="domain" description="CCDC81-like prokaryotic HU" evidence="3">
    <location>
        <begin position="2"/>
        <end position="50"/>
    </location>
</feature>
<evidence type="ECO:0000259" key="3">
    <source>
        <dbReference type="Pfam" id="PF18174"/>
    </source>
</evidence>
<keyword evidence="2" id="KW-0472">Membrane</keyword>
<evidence type="ECO:0000313" key="5">
    <source>
        <dbReference type="Proteomes" id="UP001500394"/>
    </source>
</evidence>
<evidence type="ECO:0000256" key="2">
    <source>
        <dbReference type="SAM" id="Phobius"/>
    </source>
</evidence>
<sequence>MNLGRHINALLKKHEAVSVKGLGTFRRIHQSASYDAKRKMVLPPINFIEFDYDAEEGYDFVLYVQQVRQVERVQAEEWLAQQVADLTANIKRDGQVTLDELGYLVSYGHAYIFKPLDLSGFQYVPLEDPYYKPQEEIQPSELPLPAVKEEAEVNMVEDVESSNVDEAKKENLQEKEEETKGVNPSPLMEETYEEPRKGKGLVYAIIAVLALISLGALYYYKAVFSKLEHVEEQILFDDFIAEETNNDADTLISLESDTTVENQIDTLVHTPSIEQDEQKEKEYKYAIVIGTHPKLEKAQEEAAEYNRKGYKSVRVLTPNLDKNLKKVIWDTYPTKELRDSALRYVQKNVKADAWPLVIK</sequence>
<feature type="region of interest" description="Disordered" evidence="1">
    <location>
        <begin position="158"/>
        <end position="188"/>
    </location>
</feature>
<feature type="transmembrane region" description="Helical" evidence="2">
    <location>
        <begin position="201"/>
        <end position="220"/>
    </location>
</feature>
<accession>A0ABP8R1M3</accession>
<organism evidence="4 5">
    <name type="scientific">Sphingobacterium thermophilum</name>
    <dbReference type="NCBI Taxonomy" id="768534"/>
    <lineage>
        <taxon>Bacteria</taxon>
        <taxon>Pseudomonadati</taxon>
        <taxon>Bacteroidota</taxon>
        <taxon>Sphingobacteriia</taxon>
        <taxon>Sphingobacteriales</taxon>
        <taxon>Sphingobacteriaceae</taxon>
        <taxon>Sphingobacterium</taxon>
    </lineage>
</organism>
<keyword evidence="2" id="KW-0812">Transmembrane</keyword>
<keyword evidence="2" id="KW-1133">Transmembrane helix</keyword>
<dbReference type="EMBL" id="BAABGR010000015">
    <property type="protein sequence ID" value="GAA4515757.1"/>
    <property type="molecule type" value="Genomic_DNA"/>
</dbReference>
<name>A0ABP8R1M3_9SPHI</name>
<keyword evidence="5" id="KW-1185">Reference proteome</keyword>
<feature type="compositionally biased region" description="Basic and acidic residues" evidence="1">
    <location>
        <begin position="165"/>
        <end position="180"/>
    </location>
</feature>
<dbReference type="Pfam" id="PF18174">
    <property type="entry name" value="HU-CCDC81_bac_1"/>
    <property type="match status" value="1"/>
</dbReference>
<gene>
    <name evidence="4" type="ORF">GCM10023173_14000</name>
</gene>
<dbReference type="InterPro" id="IPR040495">
    <property type="entry name" value="HU-CCDC81_bac_1"/>
</dbReference>
<evidence type="ECO:0000256" key="1">
    <source>
        <dbReference type="SAM" id="MobiDB-lite"/>
    </source>
</evidence>
<dbReference type="RefSeq" id="WP_345066630.1">
    <property type="nucleotide sequence ID" value="NZ_BAABGR010000015.1"/>
</dbReference>
<reference evidence="5" key="1">
    <citation type="journal article" date="2019" name="Int. J. Syst. Evol. Microbiol.">
        <title>The Global Catalogue of Microorganisms (GCM) 10K type strain sequencing project: providing services to taxonomists for standard genome sequencing and annotation.</title>
        <authorList>
            <consortium name="The Broad Institute Genomics Platform"/>
            <consortium name="The Broad Institute Genome Sequencing Center for Infectious Disease"/>
            <person name="Wu L."/>
            <person name="Ma J."/>
        </authorList>
    </citation>
    <scope>NUCLEOTIDE SEQUENCE [LARGE SCALE GENOMIC DNA]</scope>
    <source>
        <strain evidence="5">JCM 17858</strain>
    </source>
</reference>
<evidence type="ECO:0000313" key="4">
    <source>
        <dbReference type="EMBL" id="GAA4515757.1"/>
    </source>
</evidence>
<protein>
    <recommendedName>
        <fullName evidence="3">CCDC81-like prokaryotic HU domain-containing protein</fullName>
    </recommendedName>
</protein>
<dbReference type="Proteomes" id="UP001500394">
    <property type="component" value="Unassembled WGS sequence"/>
</dbReference>